<sequence>MALFAALTFVAACSVDNSPDSSPIAVTTAAYRASDPPSITLFTMINNRTGEGGHSALMVNASQRVIFDPAGSFRDERVVERGDVLYGITPGWLQAYKSAHARSTFHVVAQEIPLTNAQAEQALRLVQANGSVGGGFCAQSTSSILAQIEGLENTQRTFFPVKLMDQIAKHPNVITTKLYENDDGDIVAGVRAAVQSQE</sequence>
<protein>
    <recommendedName>
        <fullName evidence="3">Lipoprotein</fullName>
    </recommendedName>
</protein>
<name>A0A6P0C8R7_9RHOB</name>
<dbReference type="AlphaFoldDB" id="A0A6P0C8R7"/>
<comment type="caution">
    <text evidence="1">The sequence shown here is derived from an EMBL/GenBank/DDBJ whole genome shotgun (WGS) entry which is preliminary data.</text>
</comment>
<dbReference type="EMBL" id="JAABNT010000004">
    <property type="protein sequence ID" value="NEK22562.1"/>
    <property type="molecule type" value="Genomic_DNA"/>
</dbReference>
<evidence type="ECO:0008006" key="3">
    <source>
        <dbReference type="Google" id="ProtNLM"/>
    </source>
</evidence>
<gene>
    <name evidence="1" type="ORF">GV827_09115</name>
</gene>
<accession>A0A6P0C8R7</accession>
<proteinExistence type="predicted"/>
<evidence type="ECO:0000313" key="1">
    <source>
        <dbReference type="EMBL" id="NEK22562.1"/>
    </source>
</evidence>
<evidence type="ECO:0000313" key="2">
    <source>
        <dbReference type="Proteomes" id="UP000468591"/>
    </source>
</evidence>
<keyword evidence="2" id="KW-1185">Reference proteome</keyword>
<reference evidence="1 2" key="1">
    <citation type="submission" date="2020-01" db="EMBL/GenBank/DDBJ databases">
        <title>Sulfitobacter sediminilitoris sp. nov., isolated from a tidal flat.</title>
        <authorList>
            <person name="Park S."/>
            <person name="Yoon J.-H."/>
        </authorList>
    </citation>
    <scope>NUCLEOTIDE SEQUENCE [LARGE SCALE GENOMIC DNA]</scope>
    <source>
        <strain evidence="1 2">JBTF-M27</strain>
    </source>
</reference>
<organism evidence="1 2">
    <name type="scientific">Sulfitobacter sediminilitoris</name>
    <dbReference type="NCBI Taxonomy" id="2698830"/>
    <lineage>
        <taxon>Bacteria</taxon>
        <taxon>Pseudomonadati</taxon>
        <taxon>Pseudomonadota</taxon>
        <taxon>Alphaproteobacteria</taxon>
        <taxon>Rhodobacterales</taxon>
        <taxon>Roseobacteraceae</taxon>
        <taxon>Sulfitobacter</taxon>
    </lineage>
</organism>
<dbReference type="Proteomes" id="UP000468591">
    <property type="component" value="Unassembled WGS sequence"/>
</dbReference>